<dbReference type="PANTHER" id="PTHR42842:SF3">
    <property type="entry name" value="FAD_NAD(P)-BINDING OXIDOREDUCTASE FAMILY PROTEIN"/>
    <property type="match status" value="1"/>
</dbReference>
<reference evidence="1" key="1">
    <citation type="submission" date="2019-03" db="EMBL/GenBank/DDBJ databases">
        <title>Single cell metagenomics reveals metabolic interactions within the superorganism composed of flagellate Streblomastix strix and complex community of Bacteroidetes bacteria on its surface.</title>
        <authorList>
            <person name="Treitli S.C."/>
            <person name="Kolisko M."/>
            <person name="Husnik F."/>
            <person name="Keeling P."/>
            <person name="Hampl V."/>
        </authorList>
    </citation>
    <scope>NUCLEOTIDE SEQUENCE</scope>
    <source>
        <strain evidence="1">STM</strain>
    </source>
</reference>
<evidence type="ECO:0000313" key="1">
    <source>
        <dbReference type="EMBL" id="KAA6308650.1"/>
    </source>
</evidence>
<name>A0A5J4PIJ1_9ZZZZ</name>
<dbReference type="Gene3D" id="3.50.50.60">
    <property type="entry name" value="FAD/NAD(P)-binding domain"/>
    <property type="match status" value="1"/>
</dbReference>
<gene>
    <name evidence="1" type="ORF">EZS27_039720</name>
</gene>
<accession>A0A5J4PIJ1</accession>
<comment type="caution">
    <text evidence="1">The sequence shown here is derived from an EMBL/GenBank/DDBJ whole genome shotgun (WGS) entry which is preliminary data.</text>
</comment>
<dbReference type="InterPro" id="IPR028348">
    <property type="entry name" value="FAD-binding_protein"/>
</dbReference>
<dbReference type="InterPro" id="IPR036188">
    <property type="entry name" value="FAD/NAD-bd_sf"/>
</dbReference>
<organism evidence="1">
    <name type="scientific">termite gut metagenome</name>
    <dbReference type="NCBI Taxonomy" id="433724"/>
    <lineage>
        <taxon>unclassified sequences</taxon>
        <taxon>metagenomes</taxon>
        <taxon>organismal metagenomes</taxon>
    </lineage>
</organism>
<dbReference type="SUPFAM" id="SSF51905">
    <property type="entry name" value="FAD/NAD(P)-binding domain"/>
    <property type="match status" value="1"/>
</dbReference>
<evidence type="ECO:0008006" key="2">
    <source>
        <dbReference type="Google" id="ProtNLM"/>
    </source>
</evidence>
<dbReference type="PANTHER" id="PTHR42842">
    <property type="entry name" value="FAD/NAD(P)-BINDING OXIDOREDUCTASE"/>
    <property type="match status" value="1"/>
</dbReference>
<protein>
    <recommendedName>
        <fullName evidence="2">FAD-binding protein</fullName>
    </recommendedName>
</protein>
<feature type="non-terminal residue" evidence="1">
    <location>
        <position position="1"/>
    </location>
</feature>
<proteinExistence type="predicted"/>
<dbReference type="EMBL" id="SNRY01008378">
    <property type="protein sequence ID" value="KAA6308650.1"/>
    <property type="molecule type" value="Genomic_DNA"/>
</dbReference>
<dbReference type="AlphaFoldDB" id="A0A5J4PIJ1"/>
<sequence length="79" mass="8289">LRFGMSSRGFLTNEAIVIGVETRTSSPVRIVRNKETLQHSKICGLFPCGEGAGYAGGIVSAGIDGERCAEAVAAYLKIS</sequence>